<dbReference type="AlphaFoldDB" id="A0A5K7S3J3"/>
<reference evidence="2" key="1">
    <citation type="journal article" date="2020" name="Int. J. Syst. Evol. Microbiol.">
        <title>Aquipluma nitroreducens gen. nov. sp. nov., a novel facultatively anaerobic bacterium isolated from a freshwater lake.</title>
        <authorList>
            <person name="Watanabe M."/>
            <person name="Kojima H."/>
            <person name="Fukui M."/>
        </authorList>
    </citation>
    <scope>NUCLEOTIDE SEQUENCE</scope>
    <source>
        <strain evidence="2">MeG22</strain>
    </source>
</reference>
<dbReference type="PROSITE" id="PS50076">
    <property type="entry name" value="DNAJ_2"/>
    <property type="match status" value="1"/>
</dbReference>
<keyword evidence="3" id="KW-1185">Reference proteome</keyword>
<feature type="domain" description="J" evidence="1">
    <location>
        <begin position="1"/>
        <end position="67"/>
    </location>
</feature>
<dbReference type="InterPro" id="IPR036869">
    <property type="entry name" value="J_dom_sf"/>
</dbReference>
<evidence type="ECO:0000313" key="2">
    <source>
        <dbReference type="EMBL" id="BBE16112.1"/>
    </source>
</evidence>
<evidence type="ECO:0000313" key="3">
    <source>
        <dbReference type="Proteomes" id="UP001193389"/>
    </source>
</evidence>
<dbReference type="RefSeq" id="WP_318349215.1">
    <property type="nucleotide sequence ID" value="NZ_AP018694.1"/>
</dbReference>
<dbReference type="EMBL" id="AP018694">
    <property type="protein sequence ID" value="BBE16112.1"/>
    <property type="molecule type" value="Genomic_DNA"/>
</dbReference>
<dbReference type="SMART" id="SM00271">
    <property type="entry name" value="DnaJ"/>
    <property type="match status" value="1"/>
</dbReference>
<dbReference type="SUPFAM" id="SSF46565">
    <property type="entry name" value="Chaperone J-domain"/>
    <property type="match status" value="1"/>
</dbReference>
<evidence type="ECO:0000259" key="1">
    <source>
        <dbReference type="PROSITE" id="PS50076"/>
    </source>
</evidence>
<sequence>MKFFENIKTLDELRREYRRLAFLYHPDKGGDTAIMQVINDQYDRLSKMLINGNADFSEARKEYEQQVSEEMRDRLDRIMFLKGIVIELIGSWIWITGNTFAVRETLKGEGYKFSHPKAAWYWHKGEYFKKSGKLMSMDEMREVWGSEKVDSQYANQNNFIH</sequence>
<proteinExistence type="predicted"/>
<organism evidence="2 3">
    <name type="scientific">Aquipluma nitroreducens</name>
    <dbReference type="NCBI Taxonomy" id="2010828"/>
    <lineage>
        <taxon>Bacteria</taxon>
        <taxon>Pseudomonadati</taxon>
        <taxon>Bacteroidota</taxon>
        <taxon>Bacteroidia</taxon>
        <taxon>Marinilabiliales</taxon>
        <taxon>Prolixibacteraceae</taxon>
        <taxon>Aquipluma</taxon>
    </lineage>
</organism>
<dbReference type="CDD" id="cd06257">
    <property type="entry name" value="DnaJ"/>
    <property type="match status" value="1"/>
</dbReference>
<protein>
    <submittedName>
        <fullName evidence="2">Conserved domain protein</fullName>
    </submittedName>
</protein>
<name>A0A5K7S3J3_9BACT</name>
<dbReference type="Gene3D" id="1.10.287.110">
    <property type="entry name" value="DnaJ domain"/>
    <property type="match status" value="1"/>
</dbReference>
<dbReference type="KEGG" id="anf:AQPE_0249"/>
<dbReference type="InterPro" id="IPR001623">
    <property type="entry name" value="DnaJ_domain"/>
</dbReference>
<accession>A0A5K7S3J3</accession>
<dbReference type="Proteomes" id="UP001193389">
    <property type="component" value="Chromosome"/>
</dbReference>
<gene>
    <name evidence="2" type="ORF">AQPE_0249</name>
</gene>